<gene>
    <name evidence="1" type="ORF">DERYTH_LOCUS7962</name>
</gene>
<dbReference type="EMBL" id="CAJVPY010004008">
    <property type="protein sequence ID" value="CAG8607508.1"/>
    <property type="molecule type" value="Genomic_DNA"/>
</dbReference>
<name>A0A9N9GFX8_9GLOM</name>
<organism evidence="1 2">
    <name type="scientific">Dentiscutata erythropus</name>
    <dbReference type="NCBI Taxonomy" id="1348616"/>
    <lineage>
        <taxon>Eukaryota</taxon>
        <taxon>Fungi</taxon>
        <taxon>Fungi incertae sedis</taxon>
        <taxon>Mucoromycota</taxon>
        <taxon>Glomeromycotina</taxon>
        <taxon>Glomeromycetes</taxon>
        <taxon>Diversisporales</taxon>
        <taxon>Gigasporaceae</taxon>
        <taxon>Dentiscutata</taxon>
    </lineage>
</organism>
<sequence length="124" mass="14378">MSTKDFTDNSSATMSYKSSFSYKNDNINIIYVTNNVEIRIEKITSDVARVYFVSQGREIQVLANTILRNINNNQNEPIFRNSFYITWVPDYILFHDGVEVFQLENQKLQAIKGAIDLETDVIQQ</sequence>
<dbReference type="OrthoDB" id="2130967at2759"/>
<dbReference type="AlphaFoldDB" id="A0A9N9GFX8"/>
<reference evidence="1" key="1">
    <citation type="submission" date="2021-06" db="EMBL/GenBank/DDBJ databases">
        <authorList>
            <person name="Kallberg Y."/>
            <person name="Tangrot J."/>
            <person name="Rosling A."/>
        </authorList>
    </citation>
    <scope>NUCLEOTIDE SEQUENCE</scope>
    <source>
        <strain evidence="1">MA453B</strain>
    </source>
</reference>
<evidence type="ECO:0000313" key="1">
    <source>
        <dbReference type="EMBL" id="CAG8607508.1"/>
    </source>
</evidence>
<evidence type="ECO:0000313" key="2">
    <source>
        <dbReference type="Proteomes" id="UP000789405"/>
    </source>
</evidence>
<comment type="caution">
    <text evidence="1">The sequence shown here is derived from an EMBL/GenBank/DDBJ whole genome shotgun (WGS) entry which is preliminary data.</text>
</comment>
<proteinExistence type="predicted"/>
<accession>A0A9N9GFX8</accession>
<keyword evidence="2" id="KW-1185">Reference proteome</keyword>
<dbReference type="Proteomes" id="UP000789405">
    <property type="component" value="Unassembled WGS sequence"/>
</dbReference>
<protein>
    <submittedName>
        <fullName evidence="1">2894_t:CDS:1</fullName>
    </submittedName>
</protein>